<keyword evidence="2" id="KW-1185">Reference proteome</keyword>
<dbReference type="RefSeq" id="WP_280760268.1">
    <property type="nucleotide sequence ID" value="NZ_JARXVC010000004.1"/>
</dbReference>
<evidence type="ECO:0000313" key="2">
    <source>
        <dbReference type="Proteomes" id="UP001160334"/>
    </source>
</evidence>
<comment type="caution">
    <text evidence="1">The sequence shown here is derived from an EMBL/GenBank/DDBJ whole genome shotgun (WGS) entry which is preliminary data.</text>
</comment>
<reference evidence="1 2" key="1">
    <citation type="submission" date="2023-04" db="EMBL/GenBank/DDBJ databases">
        <title>Forest soil microbial communities from Buena Vista Peninsula, Colon Province, Panama.</title>
        <authorList>
            <person name="Bouskill N."/>
        </authorList>
    </citation>
    <scope>NUCLEOTIDE SEQUENCE [LARGE SCALE GENOMIC DNA]</scope>
    <source>
        <strain evidence="1 2">CFH S0262</strain>
    </source>
</reference>
<organism evidence="1 2">
    <name type="scientific">Prescottella agglutinans</name>
    <dbReference type="NCBI Taxonomy" id="1644129"/>
    <lineage>
        <taxon>Bacteria</taxon>
        <taxon>Bacillati</taxon>
        <taxon>Actinomycetota</taxon>
        <taxon>Actinomycetes</taxon>
        <taxon>Mycobacteriales</taxon>
        <taxon>Nocardiaceae</taxon>
        <taxon>Prescottella</taxon>
    </lineage>
</organism>
<dbReference type="Proteomes" id="UP001160334">
    <property type="component" value="Unassembled WGS sequence"/>
</dbReference>
<sequence>MIEYRQVINGTGVALAWRADRCSALPAHHRMDEQHHRALVSVARAYYTRTSQPGEVRYIDRGISLEDGDLSWRNGSHHLIFTIVQVPAGDFVRAISLTSDGWMTVADWPVTPSDFIGTARTIWQLISLIQAGVHDSGMF</sequence>
<accession>A0ABT6MAX3</accession>
<proteinExistence type="predicted"/>
<protein>
    <submittedName>
        <fullName evidence="1">Uncharacterized protein</fullName>
    </submittedName>
</protein>
<gene>
    <name evidence="1" type="ORF">M2280_002154</name>
</gene>
<evidence type="ECO:0000313" key="1">
    <source>
        <dbReference type="EMBL" id="MDH6280941.1"/>
    </source>
</evidence>
<dbReference type="EMBL" id="JARXVC010000004">
    <property type="protein sequence ID" value="MDH6280941.1"/>
    <property type="molecule type" value="Genomic_DNA"/>
</dbReference>
<name>A0ABT6MAX3_9NOCA</name>